<evidence type="ECO:0000313" key="3">
    <source>
        <dbReference type="Proteomes" id="UP000199149"/>
    </source>
</evidence>
<proteinExistence type="predicted"/>
<dbReference type="EMBL" id="FOUZ01000009">
    <property type="protein sequence ID" value="SFN26973.1"/>
    <property type="molecule type" value="Genomic_DNA"/>
</dbReference>
<name>A0A1I4XNJ7_9FLAO</name>
<evidence type="ECO:0000256" key="1">
    <source>
        <dbReference type="SAM" id="Phobius"/>
    </source>
</evidence>
<feature type="transmembrane region" description="Helical" evidence="1">
    <location>
        <begin position="46"/>
        <end position="63"/>
    </location>
</feature>
<feature type="transmembrane region" description="Helical" evidence="1">
    <location>
        <begin position="7"/>
        <end position="26"/>
    </location>
</feature>
<feature type="transmembrane region" description="Helical" evidence="1">
    <location>
        <begin position="75"/>
        <end position="96"/>
    </location>
</feature>
<evidence type="ECO:0000313" key="2">
    <source>
        <dbReference type="EMBL" id="SFN26973.1"/>
    </source>
</evidence>
<keyword evidence="1" id="KW-0812">Transmembrane</keyword>
<sequence length="169" mass="19355">MNKTLRYIILTSCIIFILWFIGYFLIGDFISLEFSNYQVSKIFPKVLTFLAAVSIYVLFLLSIKKNEGWSFSNVMKFVLGIIIGLIPLFTFEYYSINDCADWKIDKTTKKVLFQSKTSASETIKLIEINCPESKSKTLKVKRVVAITPLFNTSSTIDTAKISTNSWKKL</sequence>
<dbReference type="OrthoDB" id="1439591at2"/>
<dbReference type="Proteomes" id="UP000199149">
    <property type="component" value="Unassembled WGS sequence"/>
</dbReference>
<organism evidence="2 3">
    <name type="scientific">Algoriella xinjiangensis</name>
    <dbReference type="NCBI Taxonomy" id="684065"/>
    <lineage>
        <taxon>Bacteria</taxon>
        <taxon>Pseudomonadati</taxon>
        <taxon>Bacteroidota</taxon>
        <taxon>Flavobacteriia</taxon>
        <taxon>Flavobacteriales</taxon>
        <taxon>Weeksellaceae</taxon>
        <taxon>Algoriella</taxon>
    </lineage>
</organism>
<accession>A0A1I4XNJ7</accession>
<dbReference type="AlphaFoldDB" id="A0A1I4XNJ7"/>
<keyword evidence="1" id="KW-1133">Transmembrane helix</keyword>
<dbReference type="STRING" id="684065.SAMN05421738_10987"/>
<keyword evidence="3" id="KW-1185">Reference proteome</keyword>
<gene>
    <name evidence="2" type="ORF">SAMN05421738_10987</name>
</gene>
<reference evidence="3" key="1">
    <citation type="submission" date="2016-10" db="EMBL/GenBank/DDBJ databases">
        <authorList>
            <person name="Varghese N."/>
            <person name="Submissions S."/>
        </authorList>
    </citation>
    <scope>NUCLEOTIDE SEQUENCE [LARGE SCALE GENOMIC DNA]</scope>
    <source>
        <strain evidence="3">XJ109</strain>
    </source>
</reference>
<protein>
    <submittedName>
        <fullName evidence="2">Uncharacterized protein</fullName>
    </submittedName>
</protein>
<dbReference type="RefSeq" id="WP_125113476.1">
    <property type="nucleotide sequence ID" value="NZ_FOUZ01000009.1"/>
</dbReference>
<keyword evidence="1" id="KW-0472">Membrane</keyword>